<feature type="region of interest" description="Disordered" evidence="1">
    <location>
        <begin position="227"/>
        <end position="249"/>
    </location>
</feature>
<evidence type="ECO:0000313" key="5">
    <source>
        <dbReference type="Proteomes" id="UP000008810"/>
    </source>
</evidence>
<dbReference type="SMART" id="SM01065">
    <property type="entry name" value="CBM_2"/>
    <property type="match status" value="1"/>
</dbReference>
<evidence type="ECO:0000259" key="2">
    <source>
        <dbReference type="PROSITE" id="PS51166"/>
    </source>
</evidence>
<dbReference type="OrthoDB" id="550577at2759"/>
<dbReference type="Proteomes" id="UP000008810">
    <property type="component" value="Chromosome 2"/>
</dbReference>
<dbReference type="CDD" id="cd05467">
    <property type="entry name" value="CBM20"/>
    <property type="match status" value="1"/>
</dbReference>
<name>A0A0Q3J016_BRADI</name>
<dbReference type="ExpressionAtlas" id="A0A0Q3J016">
    <property type="expression patterns" value="baseline"/>
</dbReference>
<evidence type="ECO:0000256" key="1">
    <source>
        <dbReference type="SAM" id="MobiDB-lite"/>
    </source>
</evidence>
<organism evidence="3">
    <name type="scientific">Brachypodium distachyon</name>
    <name type="common">Purple false brome</name>
    <name type="synonym">Trachynia distachya</name>
    <dbReference type="NCBI Taxonomy" id="15368"/>
    <lineage>
        <taxon>Eukaryota</taxon>
        <taxon>Viridiplantae</taxon>
        <taxon>Streptophyta</taxon>
        <taxon>Embryophyta</taxon>
        <taxon>Tracheophyta</taxon>
        <taxon>Spermatophyta</taxon>
        <taxon>Magnoliopsida</taxon>
        <taxon>Liliopsida</taxon>
        <taxon>Poales</taxon>
        <taxon>Poaceae</taxon>
        <taxon>BOP clade</taxon>
        <taxon>Pooideae</taxon>
        <taxon>Stipodae</taxon>
        <taxon>Brachypodieae</taxon>
        <taxon>Brachypodium</taxon>
    </lineage>
</organism>
<dbReference type="PROSITE" id="PS51166">
    <property type="entry name" value="CBM20"/>
    <property type="match status" value="1"/>
</dbReference>
<dbReference type="EnsemblPlants" id="KQK05988">
    <property type="protein sequence ID" value="KQK05988"/>
    <property type="gene ID" value="BRADI_2g23780v3"/>
</dbReference>
<dbReference type="KEGG" id="bdi:100844062"/>
<dbReference type="GO" id="GO:2001070">
    <property type="term" value="F:starch binding"/>
    <property type="evidence" value="ECO:0007669"/>
    <property type="project" value="InterPro"/>
</dbReference>
<dbReference type="AlphaFoldDB" id="A0A0Q3J016"/>
<dbReference type="STRING" id="15368.A0A0Q3J016"/>
<dbReference type="EMBL" id="CM000881">
    <property type="protein sequence ID" value="KQK05988.1"/>
    <property type="molecule type" value="Genomic_DNA"/>
</dbReference>
<evidence type="ECO:0000313" key="3">
    <source>
        <dbReference type="EMBL" id="KQK05988.1"/>
    </source>
</evidence>
<reference evidence="3" key="2">
    <citation type="submission" date="2017-06" db="EMBL/GenBank/DDBJ databases">
        <title>WGS assembly of Brachypodium distachyon.</title>
        <authorList>
            <consortium name="The International Brachypodium Initiative"/>
            <person name="Lucas S."/>
            <person name="Harmon-Smith M."/>
            <person name="Lail K."/>
            <person name="Tice H."/>
            <person name="Grimwood J."/>
            <person name="Bruce D."/>
            <person name="Barry K."/>
            <person name="Shu S."/>
            <person name="Lindquist E."/>
            <person name="Wang M."/>
            <person name="Pitluck S."/>
            <person name="Vogel J.P."/>
            <person name="Garvin D.F."/>
            <person name="Mockler T.C."/>
            <person name="Schmutz J."/>
            <person name="Rokhsar D."/>
            <person name="Bevan M.W."/>
        </authorList>
    </citation>
    <scope>NUCLEOTIDE SEQUENCE</scope>
    <source>
        <strain evidence="3">Bd21</strain>
    </source>
</reference>
<protein>
    <recommendedName>
        <fullName evidence="2">CBM20 domain-containing protein</fullName>
    </recommendedName>
</protein>
<dbReference type="PANTHER" id="PTHR15048">
    <property type="entry name" value="STARCH-BINDING DOMAIN-CONTAINING PROTEIN 1"/>
    <property type="match status" value="1"/>
</dbReference>
<proteinExistence type="predicted"/>
<dbReference type="Gramene" id="KQK05988">
    <property type="protein sequence ID" value="KQK05988"/>
    <property type="gene ID" value="BRADI_2g23780v3"/>
</dbReference>
<dbReference type="FunFam" id="2.60.40.10:FF:000552">
    <property type="entry name" value="Related to glucoamylase"/>
    <property type="match status" value="1"/>
</dbReference>
<dbReference type="Pfam" id="PF00686">
    <property type="entry name" value="CBM_20"/>
    <property type="match status" value="1"/>
</dbReference>
<dbReference type="Gene3D" id="2.60.40.10">
    <property type="entry name" value="Immunoglobulins"/>
    <property type="match status" value="1"/>
</dbReference>
<keyword evidence="5" id="KW-1185">Reference proteome</keyword>
<dbReference type="InterPro" id="IPR002044">
    <property type="entry name" value="CBM20"/>
</dbReference>
<dbReference type="InterPro" id="IPR013783">
    <property type="entry name" value="Ig-like_fold"/>
</dbReference>
<dbReference type="InterPro" id="IPR013784">
    <property type="entry name" value="Carb-bd-like_fold"/>
</dbReference>
<dbReference type="SUPFAM" id="SSF49452">
    <property type="entry name" value="Starch-binding domain-like"/>
    <property type="match status" value="1"/>
</dbReference>
<dbReference type="GeneID" id="100844062"/>
<sequence>MEPAAVAAAPIPRGGAFGRVRVACGARGSRRVVVGAGLPRPARVRVLVAALPEPLDQLSPAQEGAAALDSEADDVHMNAASAEISSRPAVHGSTVRVRFVLKEQCTFGHSFLLVGDDPALGLWEPTNAIALDWSEGHDWAVEKDLPANRLVEFKFLLLDSLGKFHWQNGANRSVQTGETAKTLVVYEDWVDHKKQKVAEEGDASVGVVETVVADNGNARNGVVSVNELQVDDNPEIKEDESSSEDDENSTVAVIASLQGESVKAHEDDADQTELMMNEQKTQDERHDEVDTEPPNGSPTKCADDDYAEGTDDASILTKDGVPVKNGWTGGFERELLWGWKAMQQLLMSLGFKMDAT</sequence>
<reference evidence="4" key="3">
    <citation type="submission" date="2018-08" db="UniProtKB">
        <authorList>
            <consortium name="EnsemblPlants"/>
        </authorList>
    </citation>
    <scope>IDENTIFICATION</scope>
    <source>
        <strain evidence="4">cv. Bd21</strain>
    </source>
</reference>
<dbReference type="PANTHER" id="PTHR15048:SF0">
    <property type="entry name" value="STARCH-BINDING DOMAIN-CONTAINING PROTEIN 1"/>
    <property type="match status" value="1"/>
</dbReference>
<evidence type="ECO:0000313" key="4">
    <source>
        <dbReference type="EnsemblPlants" id="KQK05988"/>
    </source>
</evidence>
<feature type="domain" description="CBM20" evidence="2">
    <location>
        <begin position="89"/>
        <end position="191"/>
    </location>
</feature>
<dbReference type="RefSeq" id="XP_014753445.1">
    <property type="nucleotide sequence ID" value="XM_014897959.2"/>
</dbReference>
<accession>A0A0Q3J016</accession>
<reference evidence="3 4" key="1">
    <citation type="journal article" date="2010" name="Nature">
        <title>Genome sequencing and analysis of the model grass Brachypodium distachyon.</title>
        <authorList>
            <consortium name="International Brachypodium Initiative"/>
        </authorList>
    </citation>
    <scope>NUCLEOTIDE SEQUENCE [LARGE SCALE GENOMIC DNA]</scope>
    <source>
        <strain evidence="3">Bd21</strain>
        <strain evidence="4">cv. Bd21</strain>
    </source>
</reference>
<feature type="region of interest" description="Disordered" evidence="1">
    <location>
        <begin position="279"/>
        <end position="312"/>
    </location>
</feature>
<gene>
    <name evidence="4" type="primary">LOC100844062</name>
    <name evidence="3" type="ORF">BRADI_2g23780v3</name>
</gene>